<dbReference type="Gene3D" id="3.40.50.300">
    <property type="entry name" value="P-loop containing nucleotide triphosphate hydrolases"/>
    <property type="match status" value="1"/>
</dbReference>
<keyword evidence="2" id="KW-1185">Reference proteome</keyword>
<dbReference type="PANTHER" id="PTHR11669">
    <property type="entry name" value="REPLICATION FACTOR C / DNA POLYMERASE III GAMMA-TAU SUBUNIT"/>
    <property type="match status" value="1"/>
</dbReference>
<dbReference type="EMBL" id="AFNU02000004">
    <property type="protein sequence ID" value="ERJ12350.1"/>
    <property type="molecule type" value="Genomic_DNA"/>
</dbReference>
<dbReference type="AlphaFoldDB" id="U2FHP4"/>
<keyword evidence="1" id="KW-0808">Transferase</keyword>
<dbReference type="Proteomes" id="UP000005707">
    <property type="component" value="Unassembled WGS sequence"/>
</dbReference>
<dbReference type="InParanoid" id="U2FHP4"/>
<dbReference type="eggNOG" id="COG0470">
    <property type="taxonomic scope" value="Bacteria"/>
</dbReference>
<dbReference type="FunCoup" id="U2FHP4">
    <property type="interactions" value="117"/>
</dbReference>
<comment type="caution">
    <text evidence="1">The sequence shown here is derived from an EMBL/GenBank/DDBJ whole genome shotgun (WGS) entry which is preliminary data.</text>
</comment>
<keyword evidence="1" id="KW-0548">Nucleotidyltransferase</keyword>
<protein>
    <submittedName>
        <fullName evidence="1">DNA polymerase III delta prime subunit protein</fullName>
        <ecNumber evidence="1">2.7.7.7</ecNumber>
    </submittedName>
</protein>
<dbReference type="EC" id="2.7.7.7" evidence="1"/>
<dbReference type="InterPro" id="IPR027417">
    <property type="entry name" value="P-loop_NTPase"/>
</dbReference>
<proteinExistence type="predicted"/>
<organism evidence="1 2">
    <name type="scientific">Haloplasma contractile SSD-17B</name>
    <dbReference type="NCBI Taxonomy" id="1033810"/>
    <lineage>
        <taxon>Bacteria</taxon>
        <taxon>Bacillati</taxon>
        <taxon>Mycoplasmatota</taxon>
        <taxon>Mollicutes</taxon>
        <taxon>Haloplasmatales</taxon>
        <taxon>Haloplasmataceae</taxon>
        <taxon>Haloplasma</taxon>
    </lineage>
</organism>
<accession>U2FHP4</accession>
<reference evidence="1 2" key="1">
    <citation type="journal article" date="2011" name="J. Bacteriol.">
        <title>Genome sequence of Haloplasma contractile, an unusual contractile bacterium from a deep-sea anoxic brine lake.</title>
        <authorList>
            <person name="Antunes A."/>
            <person name="Alam I."/>
            <person name="El Dorry H."/>
            <person name="Siam R."/>
            <person name="Robertson A."/>
            <person name="Bajic V.B."/>
            <person name="Stingl U."/>
        </authorList>
    </citation>
    <scope>NUCLEOTIDE SEQUENCE [LARGE SCALE GENOMIC DNA]</scope>
    <source>
        <strain evidence="1 2">SSD-17B</strain>
    </source>
</reference>
<gene>
    <name evidence="1" type="primary">holB</name>
    <name evidence="1" type="ORF">HLPCO_001336</name>
</gene>
<sequence length="325" mass="37795">MMSFEQYNDIQPHIVKMLKNSYKKNRLSHAYLFEGEKGTQKKAIAIEFAKMMYCKDNAKPCDDCLNCSRIMHQNHPNVIVISPDGNTIKKEQILFLQEEYTKTTLEKGPKVYIIEHIDRMSVNAINSLLKFIEEPKQDTYIILITETIHRILPTITSRCQVLSFKTVPRKRMIQYLTEHGTTEEIATIVSTMTNDINVAFDISDDKDLLNIIDLVIEIEEALIKKNTEPLLLLDRQKFYASKNKKLVEWFLDLLLEYNRDIQKVMLGKQSITFQSQKELIRLASTTYNQDKIIQNINSILNAKIKLNYNANLSLLLDQLMITLKT</sequence>
<dbReference type="InterPro" id="IPR004622">
    <property type="entry name" value="DNA_pol_HolB"/>
</dbReference>
<evidence type="ECO:0000313" key="2">
    <source>
        <dbReference type="Proteomes" id="UP000005707"/>
    </source>
</evidence>
<dbReference type="GO" id="GO:0006261">
    <property type="term" value="P:DNA-templated DNA replication"/>
    <property type="evidence" value="ECO:0007669"/>
    <property type="project" value="TreeGrafter"/>
</dbReference>
<dbReference type="NCBIfam" id="TIGR00678">
    <property type="entry name" value="holB"/>
    <property type="match status" value="1"/>
</dbReference>
<evidence type="ECO:0000313" key="1">
    <source>
        <dbReference type="EMBL" id="ERJ12350.1"/>
    </source>
</evidence>
<dbReference type="InterPro" id="IPR050238">
    <property type="entry name" value="DNA_Rep/Repair_Clamp_Loader"/>
</dbReference>
<dbReference type="GO" id="GO:0008408">
    <property type="term" value="F:3'-5' exonuclease activity"/>
    <property type="evidence" value="ECO:0007669"/>
    <property type="project" value="InterPro"/>
</dbReference>
<reference evidence="1 2" key="2">
    <citation type="journal article" date="2013" name="PLoS ONE">
        <title>INDIGO - INtegrated Data Warehouse of MIcrobial GenOmes with Examples from the Red Sea Extremophiles.</title>
        <authorList>
            <person name="Alam I."/>
            <person name="Antunes A."/>
            <person name="Kamau A.A."/>
            <person name="Ba Alawi W."/>
            <person name="Kalkatawi M."/>
            <person name="Stingl U."/>
            <person name="Bajic V.B."/>
        </authorList>
    </citation>
    <scope>NUCLEOTIDE SEQUENCE [LARGE SCALE GENOMIC DNA]</scope>
    <source>
        <strain evidence="1 2">SSD-17B</strain>
    </source>
</reference>
<dbReference type="PANTHER" id="PTHR11669:SF8">
    <property type="entry name" value="DNA POLYMERASE III SUBUNIT DELTA"/>
    <property type="match status" value="1"/>
</dbReference>
<dbReference type="Pfam" id="PF13177">
    <property type="entry name" value="DNA_pol3_delta2"/>
    <property type="match status" value="1"/>
</dbReference>
<dbReference type="FunFam" id="3.40.50.300:FF:001255">
    <property type="entry name" value="DNA polymerase III subunit delta"/>
    <property type="match status" value="1"/>
</dbReference>
<name>U2FHP4_9MOLU</name>
<dbReference type="STRING" id="1033810.HLPCO_001336"/>
<dbReference type="SUPFAM" id="SSF52540">
    <property type="entry name" value="P-loop containing nucleoside triphosphate hydrolases"/>
    <property type="match status" value="1"/>
</dbReference>
<dbReference type="GO" id="GO:0003887">
    <property type="term" value="F:DNA-directed DNA polymerase activity"/>
    <property type="evidence" value="ECO:0007669"/>
    <property type="project" value="UniProtKB-EC"/>
</dbReference>